<sequence>MTIHRFLPHRWRSQIEAARHADAIADILETPPIQPRNDGLVLFSMMGTAVLLPYLVAVKSLWHHLRRGRIVILDDGTLTAQDRAVLAHHCGDPELIRLDSVMRGPFPKGGTWERLLTILDRRDSEYWVQLDSDTVTTGPVDEVAGAIARNHSFILLGGHDAEIGVLPTAEIARQLYPEGPGEGHVQRRVESRLGMIPDERGWRYVRGCSGFAGFSAMGPDRRLAAAFLAEMERMIGPADTHIWGTEQITSNFVLANESNQVLLPVDRYPNYWGETLKPDTAFIHFVGTHRHAQGAYVAASRKAIDAIRAAG</sequence>
<dbReference type="OrthoDB" id="8561892at2"/>
<accession>A0A6I4TRF6</accession>
<dbReference type="SUPFAM" id="SSF53448">
    <property type="entry name" value="Nucleotide-diphospho-sugar transferases"/>
    <property type="match status" value="1"/>
</dbReference>
<dbReference type="Proteomes" id="UP000469430">
    <property type="component" value="Unassembled WGS sequence"/>
</dbReference>
<proteinExistence type="predicted"/>
<gene>
    <name evidence="1" type="ORF">GRI97_02655</name>
</gene>
<reference evidence="1 2" key="1">
    <citation type="submission" date="2019-12" db="EMBL/GenBank/DDBJ databases">
        <title>Genomic-based taxomic classification of the family Erythrobacteraceae.</title>
        <authorList>
            <person name="Xu L."/>
        </authorList>
    </citation>
    <scope>NUCLEOTIDE SEQUENCE [LARGE SCALE GENOMIC DNA]</scope>
    <source>
        <strain evidence="1 2">S36</strain>
    </source>
</reference>
<comment type="caution">
    <text evidence="1">The sequence shown here is derived from an EMBL/GenBank/DDBJ whole genome shotgun (WGS) entry which is preliminary data.</text>
</comment>
<evidence type="ECO:0000313" key="2">
    <source>
        <dbReference type="Proteomes" id="UP000469430"/>
    </source>
</evidence>
<organism evidence="1 2">
    <name type="scientific">Croceibacterium xixiisoli</name>
    <dbReference type="NCBI Taxonomy" id="1476466"/>
    <lineage>
        <taxon>Bacteria</taxon>
        <taxon>Pseudomonadati</taxon>
        <taxon>Pseudomonadota</taxon>
        <taxon>Alphaproteobacteria</taxon>
        <taxon>Sphingomonadales</taxon>
        <taxon>Erythrobacteraceae</taxon>
        <taxon>Croceibacterium</taxon>
    </lineage>
</organism>
<name>A0A6I4TRF6_9SPHN</name>
<dbReference type="InterPro" id="IPR029044">
    <property type="entry name" value="Nucleotide-diphossugar_trans"/>
</dbReference>
<evidence type="ECO:0000313" key="1">
    <source>
        <dbReference type="EMBL" id="MXO97889.1"/>
    </source>
</evidence>
<dbReference type="EMBL" id="WTYJ01000001">
    <property type="protein sequence ID" value="MXO97889.1"/>
    <property type="molecule type" value="Genomic_DNA"/>
</dbReference>
<keyword evidence="2" id="KW-1185">Reference proteome</keyword>
<dbReference type="RefSeq" id="WP_161389571.1">
    <property type="nucleotide sequence ID" value="NZ_JBHSCP010000001.1"/>
</dbReference>
<dbReference type="AlphaFoldDB" id="A0A6I4TRF6"/>
<protein>
    <submittedName>
        <fullName evidence="1">Uncharacterized protein</fullName>
    </submittedName>
</protein>